<dbReference type="STRING" id="197461.A3843_15985"/>
<feature type="transmembrane region" description="Helical" evidence="1">
    <location>
        <begin position="14"/>
        <end position="34"/>
    </location>
</feature>
<dbReference type="AlphaFoldDB" id="A0A1U7JES7"/>
<sequence length="64" mass="7257">MMDIVKVLAERGDLAHLTLFLWASSSTSLLVWALRELANGARRLDDFLSEVTRLNAILSDEEWP</sequence>
<comment type="caution">
    <text evidence="2">The sequence shown here is derived from an EMBL/GenBank/DDBJ whole genome shotgun (WGS) entry which is preliminary data.</text>
</comment>
<evidence type="ECO:0000256" key="1">
    <source>
        <dbReference type="SAM" id="Phobius"/>
    </source>
</evidence>
<name>A0A1U7JES7_9HYPH</name>
<keyword evidence="1" id="KW-0472">Membrane</keyword>
<dbReference type="Proteomes" id="UP000185783">
    <property type="component" value="Unassembled WGS sequence"/>
</dbReference>
<dbReference type="EMBL" id="LVVZ01000022">
    <property type="protein sequence ID" value="OKL43205.1"/>
    <property type="molecule type" value="Genomic_DNA"/>
</dbReference>
<protein>
    <submittedName>
        <fullName evidence="2">Uncharacterized protein</fullName>
    </submittedName>
</protein>
<reference evidence="2 3" key="1">
    <citation type="submission" date="2016-03" db="EMBL/GenBank/DDBJ databases">
        <title>Genome sequence of Nesiotobacter sp. nov., a moderately halophilic alphaproteobacterium isolated from the Yellow Sea, China.</title>
        <authorList>
            <person name="Zhang G."/>
            <person name="Zhang R."/>
        </authorList>
    </citation>
    <scope>NUCLEOTIDE SEQUENCE [LARGE SCALE GENOMIC DNA]</scope>
    <source>
        <strain evidence="2 3">WB1-6</strain>
    </source>
</reference>
<keyword evidence="1" id="KW-0812">Transmembrane</keyword>
<evidence type="ECO:0000313" key="3">
    <source>
        <dbReference type="Proteomes" id="UP000185783"/>
    </source>
</evidence>
<gene>
    <name evidence="2" type="ORF">A3843_15985</name>
</gene>
<organism evidence="2 3">
    <name type="scientific">Pseudovibrio exalbescens</name>
    <dbReference type="NCBI Taxonomy" id="197461"/>
    <lineage>
        <taxon>Bacteria</taxon>
        <taxon>Pseudomonadati</taxon>
        <taxon>Pseudomonadota</taxon>
        <taxon>Alphaproteobacteria</taxon>
        <taxon>Hyphomicrobiales</taxon>
        <taxon>Stappiaceae</taxon>
        <taxon>Pseudovibrio</taxon>
    </lineage>
</organism>
<proteinExistence type="predicted"/>
<keyword evidence="3" id="KW-1185">Reference proteome</keyword>
<accession>A0A1U7JES7</accession>
<keyword evidence="1" id="KW-1133">Transmembrane helix</keyword>
<evidence type="ECO:0000313" key="2">
    <source>
        <dbReference type="EMBL" id="OKL43205.1"/>
    </source>
</evidence>